<keyword evidence="4" id="KW-1185">Reference proteome</keyword>
<dbReference type="AlphaFoldDB" id="W9SVX9"/>
<evidence type="ECO:0000313" key="4">
    <source>
        <dbReference type="Proteomes" id="UP000030645"/>
    </source>
</evidence>
<evidence type="ECO:0000256" key="2">
    <source>
        <dbReference type="SAM" id="Phobius"/>
    </source>
</evidence>
<feature type="transmembrane region" description="Helical" evidence="2">
    <location>
        <begin position="98"/>
        <end position="119"/>
    </location>
</feature>
<proteinExistence type="predicted"/>
<dbReference type="Proteomes" id="UP000030645">
    <property type="component" value="Unassembled WGS sequence"/>
</dbReference>
<keyword evidence="2" id="KW-0472">Membrane</keyword>
<sequence length="133" mass="14746">MERPQYYEKTLTKTDKEEKLVLLIDWLDGRVLPIPNPGSEAIPVAFKDEFGKDFVFSLKVRSLNPAKKIKVESLKPQESSSKNGMPSLRRKSFRSGRAFTFGGTTAAMPGLRFVILLVVTGCLAPPSSIESKS</sequence>
<evidence type="ECO:0000256" key="1">
    <source>
        <dbReference type="SAM" id="MobiDB-lite"/>
    </source>
</evidence>
<dbReference type="EMBL" id="KE346217">
    <property type="protein sequence ID" value="EXC30717.1"/>
    <property type="molecule type" value="Genomic_DNA"/>
</dbReference>
<feature type="region of interest" description="Disordered" evidence="1">
    <location>
        <begin position="71"/>
        <end position="91"/>
    </location>
</feature>
<name>W9SVX9_9ROSA</name>
<reference evidence="4" key="1">
    <citation type="submission" date="2013-01" db="EMBL/GenBank/DDBJ databases">
        <title>Draft Genome Sequence of a Mulberry Tree, Morus notabilis C.K. Schneid.</title>
        <authorList>
            <person name="He N."/>
            <person name="Zhao S."/>
        </authorList>
    </citation>
    <scope>NUCLEOTIDE SEQUENCE</scope>
</reference>
<accession>W9SVX9</accession>
<gene>
    <name evidence="3" type="ORF">L484_027892</name>
</gene>
<organism evidence="3 4">
    <name type="scientific">Morus notabilis</name>
    <dbReference type="NCBI Taxonomy" id="981085"/>
    <lineage>
        <taxon>Eukaryota</taxon>
        <taxon>Viridiplantae</taxon>
        <taxon>Streptophyta</taxon>
        <taxon>Embryophyta</taxon>
        <taxon>Tracheophyta</taxon>
        <taxon>Spermatophyta</taxon>
        <taxon>Magnoliopsida</taxon>
        <taxon>eudicotyledons</taxon>
        <taxon>Gunneridae</taxon>
        <taxon>Pentapetalae</taxon>
        <taxon>rosids</taxon>
        <taxon>fabids</taxon>
        <taxon>Rosales</taxon>
        <taxon>Moraceae</taxon>
        <taxon>Moreae</taxon>
        <taxon>Morus</taxon>
    </lineage>
</organism>
<evidence type="ECO:0000313" key="3">
    <source>
        <dbReference type="EMBL" id="EXC30717.1"/>
    </source>
</evidence>
<keyword evidence="2" id="KW-1133">Transmembrane helix</keyword>
<protein>
    <submittedName>
        <fullName evidence="3">Uncharacterized protein</fullName>
    </submittedName>
</protein>
<keyword evidence="2" id="KW-0812">Transmembrane</keyword>